<dbReference type="InterPro" id="IPR005630">
    <property type="entry name" value="Terpene_synthase_metal-bd"/>
</dbReference>
<feature type="domain" description="Terpene synthase metal-binding" evidence="1">
    <location>
        <begin position="17"/>
        <end position="51"/>
    </location>
</feature>
<gene>
    <name evidence="2" type="ORF">TIFTF001_016505</name>
</gene>
<dbReference type="EMBL" id="BTGU01000025">
    <property type="protein sequence ID" value="GMN47319.1"/>
    <property type="molecule type" value="Genomic_DNA"/>
</dbReference>
<evidence type="ECO:0000313" key="3">
    <source>
        <dbReference type="Proteomes" id="UP001187192"/>
    </source>
</evidence>
<reference evidence="2" key="1">
    <citation type="submission" date="2023-07" db="EMBL/GenBank/DDBJ databases">
        <title>draft genome sequence of fig (Ficus carica).</title>
        <authorList>
            <person name="Takahashi T."/>
            <person name="Nishimura K."/>
        </authorList>
    </citation>
    <scope>NUCLEOTIDE SEQUENCE</scope>
</reference>
<protein>
    <recommendedName>
        <fullName evidence="1">Terpene synthase metal-binding domain-containing protein</fullName>
    </recommendedName>
</protein>
<keyword evidence="3" id="KW-1185">Reference proteome</keyword>
<accession>A0AA88DIV0</accession>
<dbReference type="InterPro" id="IPR008949">
    <property type="entry name" value="Isoprenoid_synthase_dom_sf"/>
</dbReference>
<comment type="caution">
    <text evidence="2">The sequence shown here is derived from an EMBL/GenBank/DDBJ whole genome shotgun (WGS) entry which is preliminary data.</text>
</comment>
<sequence length="65" mass="7556">MFDRVSSRNRDLESSCQCFTKVVKFVLIVDDVYDLYGSLEELKQFTNAIESLIFKWVVCKGIRAT</sequence>
<dbReference type="AlphaFoldDB" id="A0AA88DIV0"/>
<name>A0AA88DIV0_FICCA</name>
<dbReference type="Pfam" id="PF03936">
    <property type="entry name" value="Terpene_synth_C"/>
    <property type="match status" value="1"/>
</dbReference>
<organism evidence="2 3">
    <name type="scientific">Ficus carica</name>
    <name type="common">Common fig</name>
    <dbReference type="NCBI Taxonomy" id="3494"/>
    <lineage>
        <taxon>Eukaryota</taxon>
        <taxon>Viridiplantae</taxon>
        <taxon>Streptophyta</taxon>
        <taxon>Embryophyta</taxon>
        <taxon>Tracheophyta</taxon>
        <taxon>Spermatophyta</taxon>
        <taxon>Magnoliopsida</taxon>
        <taxon>eudicotyledons</taxon>
        <taxon>Gunneridae</taxon>
        <taxon>Pentapetalae</taxon>
        <taxon>rosids</taxon>
        <taxon>fabids</taxon>
        <taxon>Rosales</taxon>
        <taxon>Moraceae</taxon>
        <taxon>Ficeae</taxon>
        <taxon>Ficus</taxon>
    </lineage>
</organism>
<evidence type="ECO:0000313" key="2">
    <source>
        <dbReference type="EMBL" id="GMN47319.1"/>
    </source>
</evidence>
<dbReference type="Proteomes" id="UP001187192">
    <property type="component" value="Unassembled WGS sequence"/>
</dbReference>
<dbReference type="SUPFAM" id="SSF48576">
    <property type="entry name" value="Terpenoid synthases"/>
    <property type="match status" value="1"/>
</dbReference>
<proteinExistence type="predicted"/>
<dbReference type="GO" id="GO:0000287">
    <property type="term" value="F:magnesium ion binding"/>
    <property type="evidence" value="ECO:0007669"/>
    <property type="project" value="InterPro"/>
</dbReference>
<dbReference type="Gramene" id="FCD_00022126-RA">
    <property type="protein sequence ID" value="FCD_00022126-RA:cds"/>
    <property type="gene ID" value="FCD_00022126"/>
</dbReference>
<evidence type="ECO:0000259" key="1">
    <source>
        <dbReference type="Pfam" id="PF03936"/>
    </source>
</evidence>
<dbReference type="GO" id="GO:0010333">
    <property type="term" value="F:terpene synthase activity"/>
    <property type="evidence" value="ECO:0007669"/>
    <property type="project" value="InterPro"/>
</dbReference>
<dbReference type="Gene3D" id="1.10.600.10">
    <property type="entry name" value="Farnesyl Diphosphate Synthase"/>
    <property type="match status" value="1"/>
</dbReference>